<accession>A0A3M2RVZ2</accession>
<evidence type="ECO:0000313" key="1">
    <source>
        <dbReference type="EMBL" id="RMJ09055.1"/>
    </source>
</evidence>
<proteinExistence type="predicted"/>
<keyword evidence="2" id="KW-1185">Reference proteome</keyword>
<organism evidence="1 2">
    <name type="scientific">Fusarium kuroshium</name>
    <dbReference type="NCBI Taxonomy" id="2010991"/>
    <lineage>
        <taxon>Eukaryota</taxon>
        <taxon>Fungi</taxon>
        <taxon>Dikarya</taxon>
        <taxon>Ascomycota</taxon>
        <taxon>Pezizomycotina</taxon>
        <taxon>Sordariomycetes</taxon>
        <taxon>Hypocreomycetidae</taxon>
        <taxon>Hypocreales</taxon>
        <taxon>Nectriaceae</taxon>
        <taxon>Fusarium</taxon>
        <taxon>Fusarium solani species complex</taxon>
    </lineage>
</organism>
<dbReference type="OrthoDB" id="3350591at2759"/>
<dbReference type="PANTHER" id="PTHR38797">
    <property type="entry name" value="NUCLEAR PORE COMPLEX PROTEIN NUP85-RELATED"/>
    <property type="match status" value="1"/>
</dbReference>
<name>A0A3M2RVZ2_9HYPO</name>
<evidence type="ECO:0000313" key="2">
    <source>
        <dbReference type="Proteomes" id="UP000277212"/>
    </source>
</evidence>
<gene>
    <name evidence="1" type="ORF">CDV36_011310</name>
</gene>
<protein>
    <submittedName>
        <fullName evidence="1">Uncharacterized protein</fullName>
    </submittedName>
</protein>
<dbReference type="InterPro" id="IPR053204">
    <property type="entry name" value="Oxopyrrolidines_Biosynth-assoc"/>
</dbReference>
<dbReference type="AlphaFoldDB" id="A0A3M2RVZ2"/>
<dbReference type="InterPro" id="IPR022085">
    <property type="entry name" value="OpdG"/>
</dbReference>
<reference evidence="1 2" key="1">
    <citation type="submission" date="2017-06" db="EMBL/GenBank/DDBJ databases">
        <title>Comparative genomic analysis of Ambrosia Fusariam Clade fungi.</title>
        <authorList>
            <person name="Stajich J.E."/>
            <person name="Carrillo J."/>
            <person name="Kijimoto T."/>
            <person name="Eskalen A."/>
            <person name="O'Donnell K."/>
            <person name="Kasson M."/>
        </authorList>
    </citation>
    <scope>NUCLEOTIDE SEQUENCE [LARGE SCALE GENOMIC DNA]</scope>
    <source>
        <strain evidence="1">UCR3666</strain>
    </source>
</reference>
<dbReference type="STRING" id="2010991.A0A3M2RVZ2"/>
<dbReference type="Proteomes" id="UP000277212">
    <property type="component" value="Unassembled WGS sequence"/>
</dbReference>
<dbReference type="Pfam" id="PF12311">
    <property type="entry name" value="DUF3632"/>
    <property type="match status" value="1"/>
</dbReference>
<dbReference type="EMBL" id="NKUJ01000258">
    <property type="protein sequence ID" value="RMJ09055.1"/>
    <property type="molecule type" value="Genomic_DNA"/>
</dbReference>
<dbReference type="PANTHER" id="PTHR38797:SF4">
    <property type="entry name" value="NUCLEAR PORE COMPLEX PROTEIN NUP85"/>
    <property type="match status" value="1"/>
</dbReference>
<sequence>MFPAQLTIEGLLSLLGDKIIDFLNTGANQHSEIKACSIARSINQLLREVWQREGENEDKIRKFLWRLWNLIISIASRTQHDDERLDMLVMILKRLRDIRSDLTLLSFGMAQVWGDMPLLGECLREAANSSFMTAPSSSPAKWISLQSLFAHLYGQGITQRTDLAIWVLRDGLEEELPPPGSAHDAMLEGITETLTEPEILLLRVGKLAVGMEPGVTEDRWAFWLQRLRFLGEQSDWGMRQKVEDAVRVMIRLEEEQAWGKAQELKQIRQQLVHDWLAGVDP</sequence>
<comment type="caution">
    <text evidence="1">The sequence shown here is derived from an EMBL/GenBank/DDBJ whole genome shotgun (WGS) entry which is preliminary data.</text>
</comment>